<name>A0A8J2LF44_9HEXA</name>
<dbReference type="EMBL" id="CAJVCH010510716">
    <property type="protein sequence ID" value="CAG7821419.1"/>
    <property type="molecule type" value="Genomic_DNA"/>
</dbReference>
<protein>
    <recommendedName>
        <fullName evidence="1">PiggyBac transposable element-derived protein domain-containing protein</fullName>
    </recommendedName>
</protein>
<accession>A0A8J2LF44</accession>
<feature type="domain" description="PiggyBac transposable element-derived protein" evidence="1">
    <location>
        <begin position="15"/>
        <end position="84"/>
    </location>
</feature>
<gene>
    <name evidence="2" type="ORF">AFUS01_LOCUS31758</name>
</gene>
<keyword evidence="3" id="KW-1185">Reference proteome</keyword>
<organism evidence="2 3">
    <name type="scientific">Allacma fusca</name>
    <dbReference type="NCBI Taxonomy" id="39272"/>
    <lineage>
        <taxon>Eukaryota</taxon>
        <taxon>Metazoa</taxon>
        <taxon>Ecdysozoa</taxon>
        <taxon>Arthropoda</taxon>
        <taxon>Hexapoda</taxon>
        <taxon>Collembola</taxon>
        <taxon>Symphypleona</taxon>
        <taxon>Sminthuridae</taxon>
        <taxon>Allacma</taxon>
    </lineage>
</organism>
<sequence length="94" mass="10722">MEKISDLGISGLTTVTLLKEHYGKNHKVVVDNWFSSPALAAELRSNSTGILGTVRRNRKLMPKFASKLRRGSLYADYRREELQHSKAKTFHCFN</sequence>
<evidence type="ECO:0000313" key="3">
    <source>
        <dbReference type="Proteomes" id="UP000708208"/>
    </source>
</evidence>
<dbReference type="InterPro" id="IPR029526">
    <property type="entry name" value="PGBD"/>
</dbReference>
<evidence type="ECO:0000259" key="1">
    <source>
        <dbReference type="Pfam" id="PF13843"/>
    </source>
</evidence>
<dbReference type="Pfam" id="PF13843">
    <property type="entry name" value="DDE_Tnp_1_7"/>
    <property type="match status" value="1"/>
</dbReference>
<dbReference type="AlphaFoldDB" id="A0A8J2LF44"/>
<feature type="non-terminal residue" evidence="2">
    <location>
        <position position="1"/>
    </location>
</feature>
<reference evidence="2" key="1">
    <citation type="submission" date="2021-06" db="EMBL/GenBank/DDBJ databases">
        <authorList>
            <person name="Hodson N. C."/>
            <person name="Mongue J. A."/>
            <person name="Jaron S. K."/>
        </authorList>
    </citation>
    <scope>NUCLEOTIDE SEQUENCE</scope>
</reference>
<dbReference type="OrthoDB" id="6146839at2759"/>
<proteinExistence type="predicted"/>
<evidence type="ECO:0000313" key="2">
    <source>
        <dbReference type="EMBL" id="CAG7821419.1"/>
    </source>
</evidence>
<comment type="caution">
    <text evidence="2">The sequence shown here is derived from an EMBL/GenBank/DDBJ whole genome shotgun (WGS) entry which is preliminary data.</text>
</comment>
<dbReference type="Proteomes" id="UP000708208">
    <property type="component" value="Unassembled WGS sequence"/>
</dbReference>